<protein>
    <submittedName>
        <fullName evidence="2">(Mediterranean fruit fly) hypothetical protein</fullName>
    </submittedName>
</protein>
<accession>A0A811VB14</accession>
<proteinExistence type="predicted"/>
<organism evidence="2 3">
    <name type="scientific">Ceratitis capitata</name>
    <name type="common">Mediterranean fruit fly</name>
    <name type="synonym">Tephritis capitata</name>
    <dbReference type="NCBI Taxonomy" id="7213"/>
    <lineage>
        <taxon>Eukaryota</taxon>
        <taxon>Metazoa</taxon>
        <taxon>Ecdysozoa</taxon>
        <taxon>Arthropoda</taxon>
        <taxon>Hexapoda</taxon>
        <taxon>Insecta</taxon>
        <taxon>Pterygota</taxon>
        <taxon>Neoptera</taxon>
        <taxon>Endopterygota</taxon>
        <taxon>Diptera</taxon>
        <taxon>Brachycera</taxon>
        <taxon>Muscomorpha</taxon>
        <taxon>Tephritoidea</taxon>
        <taxon>Tephritidae</taxon>
        <taxon>Ceratitis</taxon>
        <taxon>Ceratitis</taxon>
    </lineage>
</organism>
<comment type="caution">
    <text evidence="2">The sequence shown here is derived from an EMBL/GenBank/DDBJ whole genome shotgun (WGS) entry which is preliminary data.</text>
</comment>
<dbReference type="AlphaFoldDB" id="A0A811VB14"/>
<feature type="region of interest" description="Disordered" evidence="1">
    <location>
        <begin position="1"/>
        <end position="24"/>
    </location>
</feature>
<name>A0A811VB14_CERCA</name>
<evidence type="ECO:0000313" key="3">
    <source>
        <dbReference type="Proteomes" id="UP000606786"/>
    </source>
</evidence>
<reference evidence="2" key="1">
    <citation type="submission" date="2020-11" db="EMBL/GenBank/DDBJ databases">
        <authorList>
            <person name="Whitehead M."/>
        </authorList>
    </citation>
    <scope>NUCLEOTIDE SEQUENCE</scope>
    <source>
        <strain evidence="2">EGII</strain>
    </source>
</reference>
<evidence type="ECO:0000313" key="2">
    <source>
        <dbReference type="EMBL" id="CAD7012510.1"/>
    </source>
</evidence>
<dbReference type="Proteomes" id="UP000606786">
    <property type="component" value="Unassembled WGS sequence"/>
</dbReference>
<keyword evidence="3" id="KW-1185">Reference proteome</keyword>
<gene>
    <name evidence="2" type="ORF">CCAP1982_LOCUS20594</name>
</gene>
<sequence length="64" mass="7386">MLEFENSVNSKNLRPHLTSTENSSDAYQQHKISYPLPEVSESLFELEAIGINIIIFIFVRTNME</sequence>
<evidence type="ECO:0000256" key="1">
    <source>
        <dbReference type="SAM" id="MobiDB-lite"/>
    </source>
</evidence>
<dbReference type="EMBL" id="CAJHJT010000056">
    <property type="protein sequence ID" value="CAD7012510.1"/>
    <property type="molecule type" value="Genomic_DNA"/>
</dbReference>